<keyword evidence="10" id="KW-1185">Reference proteome</keyword>
<organism evidence="9 10">
    <name type="scientific">Photobacterium marinum</name>
    <dbReference type="NCBI Taxonomy" id="1056511"/>
    <lineage>
        <taxon>Bacteria</taxon>
        <taxon>Pseudomonadati</taxon>
        <taxon>Pseudomonadota</taxon>
        <taxon>Gammaproteobacteria</taxon>
        <taxon>Vibrionales</taxon>
        <taxon>Vibrionaceae</taxon>
        <taxon>Photobacterium</taxon>
    </lineage>
</organism>
<dbReference type="GO" id="GO:0008408">
    <property type="term" value="F:3'-5' exonuclease activity"/>
    <property type="evidence" value="ECO:0007669"/>
    <property type="project" value="InterPro"/>
</dbReference>
<dbReference type="GO" id="GO:0003677">
    <property type="term" value="F:DNA binding"/>
    <property type="evidence" value="ECO:0007669"/>
    <property type="project" value="InterPro"/>
</dbReference>
<accession>L8J7W6</accession>
<dbReference type="Gene3D" id="1.20.272.10">
    <property type="match status" value="1"/>
</dbReference>
<evidence type="ECO:0000256" key="1">
    <source>
        <dbReference type="ARBA" id="ARBA00012417"/>
    </source>
</evidence>
<keyword evidence="6" id="KW-0239">DNA-directed DNA polymerase</keyword>
<dbReference type="InterPro" id="IPR050238">
    <property type="entry name" value="DNA_Rep/Repair_Clamp_Loader"/>
</dbReference>
<evidence type="ECO:0000313" key="9">
    <source>
        <dbReference type="EMBL" id="ELR64970.1"/>
    </source>
</evidence>
<evidence type="ECO:0000313" key="10">
    <source>
        <dbReference type="Proteomes" id="UP000011134"/>
    </source>
</evidence>
<dbReference type="EC" id="2.7.7.7" evidence="1"/>
<dbReference type="GO" id="GO:0006261">
    <property type="term" value="P:DNA-templated DNA replication"/>
    <property type="evidence" value="ECO:0007669"/>
    <property type="project" value="TreeGrafter"/>
</dbReference>
<sequence length="321" mass="36073">MLYPWQQTLWQNWQLLLGQKRLHHAVLLLAEKGSGREVLAKQLARTVLCQNCDTEPCGVCHSCKLFEAETHPDFHYVAPVEEGKQIGVDTIRQCNRWAVETSQLGGQRVILIDHADSLGEAAANALLKTLEEPPADCQFILTAQSLDNMLPTINSRCNKWRLTMPNEDDTKRWVEQQMMQSIKLEAVRLNSGAPLATLQFVEQGQDIRHGNLIEAFTAFIQPPFTGIYEVAGLCTSEGRASLKWLSYFLVDCIKYQQGVSNCFVHSESLNKVQAVAAAVNLAVLLSQVRKVNELHRQLEMHSGLNEELLIVEWLTGFISHG</sequence>
<comment type="caution">
    <text evidence="9">The sequence shown here is derived from an EMBL/GenBank/DDBJ whole genome shotgun (WGS) entry which is preliminary data.</text>
</comment>
<dbReference type="InterPro" id="IPR008921">
    <property type="entry name" value="DNA_pol3_clamp-load_cplx_C"/>
</dbReference>
<name>L8J7W6_9GAMM</name>
<gene>
    <name evidence="9" type="ORF">C942_02063</name>
</gene>
<evidence type="ECO:0000256" key="4">
    <source>
        <dbReference type="ARBA" id="ARBA00022695"/>
    </source>
</evidence>
<dbReference type="GO" id="GO:0003887">
    <property type="term" value="F:DNA-directed DNA polymerase activity"/>
    <property type="evidence" value="ECO:0007669"/>
    <property type="project" value="UniProtKB-KW"/>
</dbReference>
<dbReference type="InterPro" id="IPR004622">
    <property type="entry name" value="DNA_pol_HolB"/>
</dbReference>
<dbReference type="Proteomes" id="UP000011134">
    <property type="component" value="Unassembled WGS sequence"/>
</dbReference>
<dbReference type="Pfam" id="PF09115">
    <property type="entry name" value="DNApol3-delta_C"/>
    <property type="match status" value="1"/>
</dbReference>
<dbReference type="EMBL" id="AMZO01000021">
    <property type="protein sequence ID" value="ELR64970.1"/>
    <property type="molecule type" value="Genomic_DNA"/>
</dbReference>
<dbReference type="PANTHER" id="PTHR11669">
    <property type="entry name" value="REPLICATION FACTOR C / DNA POLYMERASE III GAMMA-TAU SUBUNIT"/>
    <property type="match status" value="1"/>
</dbReference>
<evidence type="ECO:0000256" key="3">
    <source>
        <dbReference type="ARBA" id="ARBA00022679"/>
    </source>
</evidence>
<dbReference type="AlphaFoldDB" id="L8J7W6"/>
<dbReference type="PANTHER" id="PTHR11669:SF8">
    <property type="entry name" value="DNA POLYMERASE III SUBUNIT DELTA"/>
    <property type="match status" value="1"/>
</dbReference>
<evidence type="ECO:0000259" key="8">
    <source>
        <dbReference type="Pfam" id="PF09115"/>
    </source>
</evidence>
<evidence type="ECO:0000256" key="5">
    <source>
        <dbReference type="ARBA" id="ARBA00022705"/>
    </source>
</evidence>
<dbReference type="NCBIfam" id="TIGR00678">
    <property type="entry name" value="holB"/>
    <property type="match status" value="1"/>
</dbReference>
<dbReference type="PATRIC" id="fig|1056511.3.peg.3137"/>
<dbReference type="OrthoDB" id="9811073at2"/>
<dbReference type="InterPro" id="IPR015199">
    <property type="entry name" value="DNA_pol_III_delta_C"/>
</dbReference>
<reference evidence="9 10" key="1">
    <citation type="submission" date="2012-12" db="EMBL/GenBank/DDBJ databases">
        <title>Genome Assembly of Photobacterium sp. AK15.</title>
        <authorList>
            <person name="Khatri I."/>
            <person name="Vaidya B."/>
            <person name="Srinivas T.N.R."/>
            <person name="Subramanian S."/>
            <person name="Pinnaka A."/>
        </authorList>
    </citation>
    <scope>NUCLEOTIDE SEQUENCE [LARGE SCALE GENOMIC DNA]</scope>
    <source>
        <strain evidence="9 10">AK15</strain>
    </source>
</reference>
<evidence type="ECO:0000256" key="7">
    <source>
        <dbReference type="ARBA" id="ARBA00049244"/>
    </source>
</evidence>
<dbReference type="SUPFAM" id="SSF48019">
    <property type="entry name" value="post-AAA+ oligomerization domain-like"/>
    <property type="match status" value="1"/>
</dbReference>
<feature type="domain" description="DNA polymerase III delta subunit C-terminal" evidence="8">
    <location>
        <begin position="211"/>
        <end position="317"/>
    </location>
</feature>
<keyword evidence="4" id="KW-0548">Nucleotidyltransferase</keyword>
<comment type="catalytic activity">
    <reaction evidence="7">
        <text>DNA(n) + a 2'-deoxyribonucleoside 5'-triphosphate = DNA(n+1) + diphosphate</text>
        <dbReference type="Rhea" id="RHEA:22508"/>
        <dbReference type="Rhea" id="RHEA-COMP:17339"/>
        <dbReference type="Rhea" id="RHEA-COMP:17340"/>
        <dbReference type="ChEBI" id="CHEBI:33019"/>
        <dbReference type="ChEBI" id="CHEBI:61560"/>
        <dbReference type="ChEBI" id="CHEBI:173112"/>
        <dbReference type="EC" id="2.7.7.7"/>
    </reaction>
</comment>
<evidence type="ECO:0000256" key="2">
    <source>
        <dbReference type="ARBA" id="ARBA00014363"/>
    </source>
</evidence>
<dbReference type="Pfam" id="PF13177">
    <property type="entry name" value="DNA_pol3_delta2"/>
    <property type="match status" value="1"/>
</dbReference>
<dbReference type="InterPro" id="IPR027417">
    <property type="entry name" value="P-loop_NTPase"/>
</dbReference>
<dbReference type="GO" id="GO:0009360">
    <property type="term" value="C:DNA polymerase III complex"/>
    <property type="evidence" value="ECO:0007669"/>
    <property type="project" value="InterPro"/>
</dbReference>
<dbReference type="SUPFAM" id="SSF52540">
    <property type="entry name" value="P-loop containing nucleoside triphosphate hydrolases"/>
    <property type="match status" value="1"/>
</dbReference>
<dbReference type="Gene3D" id="3.40.50.300">
    <property type="entry name" value="P-loop containing nucleotide triphosphate hydrolases"/>
    <property type="match status" value="1"/>
</dbReference>
<protein>
    <recommendedName>
        <fullName evidence="2">DNA polymerase III subunit delta'</fullName>
        <ecNumber evidence="1">2.7.7.7</ecNumber>
    </recommendedName>
</protein>
<keyword evidence="5" id="KW-0235">DNA replication</keyword>
<keyword evidence="3" id="KW-0808">Transferase</keyword>
<dbReference type="RefSeq" id="WP_007467174.1">
    <property type="nucleotide sequence ID" value="NZ_AMZO01000021.1"/>
</dbReference>
<proteinExistence type="predicted"/>
<evidence type="ECO:0000256" key="6">
    <source>
        <dbReference type="ARBA" id="ARBA00022932"/>
    </source>
</evidence>